<accession>A0A1W5CSJ4</accession>
<evidence type="ECO:0000313" key="5">
    <source>
        <dbReference type="Proteomes" id="UP000192927"/>
    </source>
</evidence>
<protein>
    <submittedName>
        <fullName evidence="4">Zinc finger, CCHC-type</fullName>
    </submittedName>
</protein>
<dbReference type="SUPFAM" id="SSF57756">
    <property type="entry name" value="Retrovirus zinc finger-like domains"/>
    <property type="match status" value="1"/>
</dbReference>
<reference evidence="5" key="1">
    <citation type="submission" date="2017-03" db="EMBL/GenBank/DDBJ databases">
        <authorList>
            <person name="Sharma R."/>
            <person name="Thines M."/>
        </authorList>
    </citation>
    <scope>NUCLEOTIDE SEQUENCE [LARGE SCALE GENOMIC DNA]</scope>
</reference>
<dbReference type="SMART" id="SM00343">
    <property type="entry name" value="ZnF_C2HC"/>
    <property type="match status" value="1"/>
</dbReference>
<evidence type="ECO:0000256" key="2">
    <source>
        <dbReference type="SAM" id="MobiDB-lite"/>
    </source>
</evidence>
<dbReference type="GO" id="GO:0003676">
    <property type="term" value="F:nucleic acid binding"/>
    <property type="evidence" value="ECO:0007669"/>
    <property type="project" value="InterPro"/>
</dbReference>
<keyword evidence="1" id="KW-0863">Zinc-finger</keyword>
<keyword evidence="1" id="KW-0479">Metal-binding</keyword>
<evidence type="ECO:0000313" key="4">
    <source>
        <dbReference type="EMBL" id="SLM33762.1"/>
    </source>
</evidence>
<dbReference type="EMBL" id="FWEW01000121">
    <property type="protein sequence ID" value="SLM33762.1"/>
    <property type="molecule type" value="Genomic_DNA"/>
</dbReference>
<keyword evidence="5" id="KW-1185">Reference proteome</keyword>
<feature type="domain" description="CCHC-type" evidence="3">
    <location>
        <begin position="292"/>
        <end position="307"/>
    </location>
</feature>
<name>A0A1W5CSJ4_9LECA</name>
<dbReference type="InterPro" id="IPR001878">
    <property type="entry name" value="Znf_CCHC"/>
</dbReference>
<proteinExistence type="predicted"/>
<dbReference type="InterPro" id="IPR054722">
    <property type="entry name" value="PolX-like_BBD"/>
</dbReference>
<evidence type="ECO:0000256" key="1">
    <source>
        <dbReference type="PROSITE-ProRule" id="PRU00047"/>
    </source>
</evidence>
<dbReference type="GO" id="GO:0008270">
    <property type="term" value="F:zinc ion binding"/>
    <property type="evidence" value="ECO:0007669"/>
    <property type="project" value="UniProtKB-KW"/>
</dbReference>
<feature type="compositionally biased region" description="Polar residues" evidence="2">
    <location>
        <begin position="550"/>
        <end position="561"/>
    </location>
</feature>
<dbReference type="Pfam" id="PF22936">
    <property type="entry name" value="Pol_BBD"/>
    <property type="match status" value="1"/>
</dbReference>
<dbReference type="PROSITE" id="PS50158">
    <property type="entry name" value="ZF_CCHC"/>
    <property type="match status" value="1"/>
</dbReference>
<dbReference type="Gene3D" id="4.10.60.10">
    <property type="entry name" value="Zinc finger, CCHC-type"/>
    <property type="match status" value="1"/>
</dbReference>
<dbReference type="PANTHER" id="PTHR47592">
    <property type="entry name" value="PBF68 PROTEIN"/>
    <property type="match status" value="1"/>
</dbReference>
<dbReference type="PANTHER" id="PTHR47592:SF27">
    <property type="entry name" value="OS08G0421700 PROTEIN"/>
    <property type="match status" value="1"/>
</dbReference>
<dbReference type="Pfam" id="PF14223">
    <property type="entry name" value="Retrotran_gag_2"/>
    <property type="match status" value="1"/>
</dbReference>
<sequence length="594" mass="65282">MANNDKDSVRREEKLRGVENWARWSNMTMLDLKEKGYWGIVTGAHTIGTTPATIASFDRDSAGAAKIIKGGLNDNLFKNVEGTDNPTDIWNKLKAVCTQEKGYWGIVTGAHTIGTTPATIASFDRDSAGAAKIIKGGLNDNLFKNVEGTDNPTDIWNKLKAVCTQVGQGVVYAGLRSLLLHPSASKAQGHNKPINLRFAEITGLINQIQTAVTPGQDVWDDIALVTLLEGLPEEYNSKKDHILNQDGITLENAQLILSSEEVQIKVDHEVGLVPNPTLAVRGMGRGQRPRDCYNCGELGHLARDCPKPHTEKPCTNESTKRRGTVSYDNKQNPKHRVQRMGEYNSEDSDTEPSTPGRGQLNMIASARSNSYNWYIDSGASEHITNQQHLFLNLEPYNKKFETASGNMVSAVGKGVVEICTRTGTVQIKDVALIPQATTNLISLGQLQQNGISYHDEGTKMTLKKKDRTVASAQQIGNLYILDIINNMAMAVQGRPSFLCAPTKELQLWHRQLAHSGIVRVKHASRITTGMDIAAQDNNKTLRSDDESDNDNPNGDKTPVLSYNSPQAVCEPCVASKQTRIIQHEPMQPTTRKLE</sequence>
<keyword evidence="1" id="KW-0862">Zinc</keyword>
<organism evidence="4 5">
    <name type="scientific">Lasallia pustulata</name>
    <dbReference type="NCBI Taxonomy" id="136370"/>
    <lineage>
        <taxon>Eukaryota</taxon>
        <taxon>Fungi</taxon>
        <taxon>Dikarya</taxon>
        <taxon>Ascomycota</taxon>
        <taxon>Pezizomycotina</taxon>
        <taxon>Lecanoromycetes</taxon>
        <taxon>OSLEUM clade</taxon>
        <taxon>Umbilicariomycetidae</taxon>
        <taxon>Umbilicariales</taxon>
        <taxon>Umbilicariaceae</taxon>
        <taxon>Lasallia</taxon>
    </lineage>
</organism>
<dbReference type="Pfam" id="PF00098">
    <property type="entry name" value="zf-CCHC"/>
    <property type="match status" value="1"/>
</dbReference>
<evidence type="ECO:0000259" key="3">
    <source>
        <dbReference type="PROSITE" id="PS50158"/>
    </source>
</evidence>
<feature type="compositionally biased region" description="Basic and acidic residues" evidence="2">
    <location>
        <begin position="304"/>
        <end position="320"/>
    </location>
</feature>
<dbReference type="InterPro" id="IPR036875">
    <property type="entry name" value="Znf_CCHC_sf"/>
</dbReference>
<feature type="region of interest" description="Disordered" evidence="2">
    <location>
        <begin position="529"/>
        <end position="561"/>
    </location>
</feature>
<feature type="region of interest" description="Disordered" evidence="2">
    <location>
        <begin position="304"/>
        <end position="360"/>
    </location>
</feature>
<dbReference type="AlphaFoldDB" id="A0A1W5CSJ4"/>
<dbReference type="Proteomes" id="UP000192927">
    <property type="component" value="Unassembled WGS sequence"/>
</dbReference>